<feature type="domain" description="Carbamoyl-phosphate synthase small subunit N-terminal" evidence="12">
    <location>
        <begin position="5"/>
        <end position="135"/>
    </location>
</feature>
<feature type="active site" description="Nucleophile" evidence="11">
    <location>
        <position position="267"/>
    </location>
</feature>
<dbReference type="SUPFAM" id="SSF52021">
    <property type="entry name" value="Carbamoyl phosphate synthetase, small subunit N-terminal domain"/>
    <property type="match status" value="1"/>
</dbReference>
<feature type="binding site" evidence="11">
    <location>
        <position position="312"/>
    </location>
    <ligand>
        <name>L-glutamine</name>
        <dbReference type="ChEBI" id="CHEBI:58359"/>
    </ligand>
</feature>
<dbReference type="SMART" id="SM01097">
    <property type="entry name" value="CPSase_sm_chain"/>
    <property type="match status" value="1"/>
</dbReference>
<comment type="pathway">
    <text evidence="1 11">Pyrimidine metabolism; UMP biosynthesis via de novo pathway; (S)-dihydroorotate from bicarbonate: step 1/3.</text>
</comment>
<proteinExistence type="inferred from homology"/>
<keyword evidence="14" id="KW-1185">Reference proteome</keyword>
<keyword evidence="5 11" id="KW-0547">Nucleotide-binding</keyword>
<dbReference type="GO" id="GO:0004359">
    <property type="term" value="F:glutaminase activity"/>
    <property type="evidence" value="ECO:0007669"/>
    <property type="project" value="RHEA"/>
</dbReference>
<dbReference type="Pfam" id="PF00988">
    <property type="entry name" value="CPSase_sm_chain"/>
    <property type="match status" value="1"/>
</dbReference>
<sequence length="378" mass="40265">MRTQRKAHLALADGTVFTGLAFGAEAETVGEVVFNTSLTGYQETLTDPSYVGQIVTFTVPELGNVGVNHVDQESEKPHAIGVIARHVARIPSNYRATGSLPDWMERHGLPGIEGIDTRKLVRHLRDHGAQAGVLSTLADAEPAALVEKARAAADMSGLDLVTGITTRAAYEFNRPMGEPLDGEAVAPAARFHVVAYDYGLKAAMLQLLVDRGCRITVVPAHTPAEEVLGLRPNGVFLTNGPGDPAAVTYAAPIVRGLLGKVPLFGICLGHQILALAIGARTFKLRFGHRGANHPVLDRRTGKVAITSQNHGFAVDAASLEGTGAEVTHVSLNDGTVEGIAIPHLSAFSVQHHPEASPGPHDARELFDRFLREMEARRA</sequence>
<protein>
    <recommendedName>
        <fullName evidence="11">Carbamoyl phosphate synthase small chain</fullName>
        <ecNumber evidence="11">6.3.5.5</ecNumber>
    </recommendedName>
    <alternativeName>
        <fullName evidence="11">Carbamoyl phosphate synthetase glutamine chain</fullName>
    </alternativeName>
</protein>
<dbReference type="NCBIfam" id="NF009475">
    <property type="entry name" value="PRK12838.1"/>
    <property type="match status" value="1"/>
</dbReference>
<dbReference type="EC" id="6.3.5.5" evidence="11"/>
<comment type="catalytic activity">
    <reaction evidence="10 11">
        <text>L-glutamine + H2O = L-glutamate + NH4(+)</text>
        <dbReference type="Rhea" id="RHEA:15889"/>
        <dbReference type="ChEBI" id="CHEBI:15377"/>
        <dbReference type="ChEBI" id="CHEBI:28938"/>
        <dbReference type="ChEBI" id="CHEBI:29985"/>
        <dbReference type="ChEBI" id="CHEBI:58359"/>
    </reaction>
</comment>
<evidence type="ECO:0000256" key="5">
    <source>
        <dbReference type="ARBA" id="ARBA00022741"/>
    </source>
</evidence>
<gene>
    <name evidence="11" type="primary">carA</name>
    <name evidence="13" type="ORF">AKJ08_1848</name>
</gene>
<dbReference type="InterPro" id="IPR017926">
    <property type="entry name" value="GATASE"/>
</dbReference>
<dbReference type="KEGG" id="vin:AKJ08_1848"/>
<feature type="binding site" evidence="11">
    <location>
        <position position="240"/>
    </location>
    <ligand>
        <name>L-glutamine</name>
        <dbReference type="ChEBI" id="CHEBI:58359"/>
    </ligand>
</feature>
<dbReference type="UniPathway" id="UPA00068">
    <property type="reaction ID" value="UER00171"/>
</dbReference>
<comment type="subunit">
    <text evidence="11">Composed of two chains; the small (or glutamine) chain promotes the hydrolysis of glutamine to ammonia, which is used by the large (or ammonia) chain to synthesize carbamoyl phosphate. Tetramer of heterodimers (alpha,beta)4.</text>
</comment>
<feature type="binding site" evidence="11">
    <location>
        <position position="242"/>
    </location>
    <ligand>
        <name>L-glutamine</name>
        <dbReference type="ChEBI" id="CHEBI:58359"/>
    </ligand>
</feature>
<keyword evidence="11" id="KW-0028">Amino-acid biosynthesis</keyword>
<organism evidence="13 14">
    <name type="scientific">Vulgatibacter incomptus</name>
    <dbReference type="NCBI Taxonomy" id="1391653"/>
    <lineage>
        <taxon>Bacteria</taxon>
        <taxon>Pseudomonadati</taxon>
        <taxon>Myxococcota</taxon>
        <taxon>Myxococcia</taxon>
        <taxon>Myxococcales</taxon>
        <taxon>Cystobacterineae</taxon>
        <taxon>Vulgatibacteraceae</taxon>
        <taxon>Vulgatibacter</taxon>
    </lineage>
</organism>
<evidence type="ECO:0000313" key="14">
    <source>
        <dbReference type="Proteomes" id="UP000055590"/>
    </source>
</evidence>
<evidence type="ECO:0000256" key="4">
    <source>
        <dbReference type="ARBA" id="ARBA00022598"/>
    </source>
</evidence>
<dbReference type="PRINTS" id="PR00096">
    <property type="entry name" value="GATASE"/>
</dbReference>
<evidence type="ECO:0000256" key="1">
    <source>
        <dbReference type="ARBA" id="ARBA00004812"/>
    </source>
</evidence>
<dbReference type="RefSeq" id="WP_050725765.1">
    <property type="nucleotide sequence ID" value="NZ_CP012332.1"/>
</dbReference>
<evidence type="ECO:0000256" key="7">
    <source>
        <dbReference type="ARBA" id="ARBA00022962"/>
    </source>
</evidence>
<keyword evidence="6 11" id="KW-0067">ATP-binding</keyword>
<feature type="binding site" evidence="11">
    <location>
        <position position="309"/>
    </location>
    <ligand>
        <name>L-glutamine</name>
        <dbReference type="ChEBI" id="CHEBI:58359"/>
    </ligand>
</feature>
<dbReference type="PANTHER" id="PTHR43418">
    <property type="entry name" value="MULTIFUNCTIONAL TRYPTOPHAN BIOSYNTHESIS PROTEIN-RELATED"/>
    <property type="match status" value="1"/>
</dbReference>
<dbReference type="GO" id="GO:0044205">
    <property type="term" value="P:'de novo' UMP biosynthetic process"/>
    <property type="evidence" value="ECO:0007669"/>
    <property type="project" value="UniProtKB-UniRule"/>
</dbReference>
<feature type="binding site" evidence="11">
    <location>
        <position position="49"/>
    </location>
    <ligand>
        <name>L-glutamine</name>
        <dbReference type="ChEBI" id="CHEBI:58359"/>
    </ligand>
</feature>
<dbReference type="STRING" id="1391653.AKJ08_1848"/>
<dbReference type="Pfam" id="PF00117">
    <property type="entry name" value="GATase"/>
    <property type="match status" value="1"/>
</dbReference>
<keyword evidence="7 11" id="KW-0315">Glutamine amidotransferase</keyword>
<feature type="region of interest" description="CPSase" evidence="11">
    <location>
        <begin position="1"/>
        <end position="191"/>
    </location>
</feature>
<evidence type="ECO:0000256" key="9">
    <source>
        <dbReference type="ARBA" id="ARBA00048816"/>
    </source>
</evidence>
<dbReference type="HAMAP" id="MF_01209">
    <property type="entry name" value="CPSase_S_chain"/>
    <property type="match status" value="1"/>
</dbReference>
<reference evidence="13 14" key="1">
    <citation type="submission" date="2015-08" db="EMBL/GenBank/DDBJ databases">
        <authorList>
            <person name="Babu N.S."/>
            <person name="Beckwith C.J."/>
            <person name="Beseler K.G."/>
            <person name="Brison A."/>
            <person name="Carone J.V."/>
            <person name="Caskin T.P."/>
            <person name="Diamond M."/>
            <person name="Durham M.E."/>
            <person name="Foxe J.M."/>
            <person name="Go M."/>
            <person name="Henderson B.A."/>
            <person name="Jones I.B."/>
            <person name="McGettigan J.A."/>
            <person name="Micheletti S.J."/>
            <person name="Nasrallah M.E."/>
            <person name="Ortiz D."/>
            <person name="Piller C.R."/>
            <person name="Privatt S.R."/>
            <person name="Schneider S.L."/>
            <person name="Sharp S."/>
            <person name="Smith T.C."/>
            <person name="Stanton J.D."/>
            <person name="Ullery H.E."/>
            <person name="Wilson R.J."/>
            <person name="Serrano M.G."/>
            <person name="Buck G."/>
            <person name="Lee V."/>
            <person name="Wang Y."/>
            <person name="Carvalho R."/>
            <person name="Voegtly L."/>
            <person name="Shi R."/>
            <person name="Duckworth R."/>
            <person name="Johnson A."/>
            <person name="Loviza R."/>
            <person name="Walstead R."/>
            <person name="Shah Z."/>
            <person name="Kiflezghi M."/>
            <person name="Wade K."/>
            <person name="Ball S.L."/>
            <person name="Bradley K.W."/>
            <person name="Asai D.J."/>
            <person name="Bowman C.A."/>
            <person name="Russell D.A."/>
            <person name="Pope W.H."/>
            <person name="Jacobs-Sera D."/>
            <person name="Hendrix R.W."/>
            <person name="Hatfull G.F."/>
        </authorList>
    </citation>
    <scope>NUCLEOTIDE SEQUENCE [LARGE SCALE GENOMIC DNA]</scope>
    <source>
        <strain evidence="13 14">DSM 27710</strain>
    </source>
</reference>
<evidence type="ECO:0000259" key="12">
    <source>
        <dbReference type="SMART" id="SM01097"/>
    </source>
</evidence>
<dbReference type="InterPro" id="IPR002474">
    <property type="entry name" value="CarbamoylP_synth_ssu_N"/>
</dbReference>
<dbReference type="InterPro" id="IPR050472">
    <property type="entry name" value="Anth_synth/Amidotransfase"/>
</dbReference>
<evidence type="ECO:0000256" key="8">
    <source>
        <dbReference type="ARBA" id="ARBA00022975"/>
    </source>
</evidence>
<feature type="active site" evidence="11">
    <location>
        <position position="354"/>
    </location>
</feature>
<evidence type="ECO:0000256" key="11">
    <source>
        <dbReference type="HAMAP-Rule" id="MF_01209"/>
    </source>
</evidence>
<feature type="binding site" evidence="11">
    <location>
        <position position="268"/>
    </location>
    <ligand>
        <name>L-glutamine</name>
        <dbReference type="ChEBI" id="CHEBI:58359"/>
    </ligand>
</feature>
<name>A0A0K1PDH8_9BACT</name>
<dbReference type="GO" id="GO:0006526">
    <property type="term" value="P:L-arginine biosynthetic process"/>
    <property type="evidence" value="ECO:0007669"/>
    <property type="project" value="UniProtKB-UniRule"/>
</dbReference>
<dbReference type="CDD" id="cd01744">
    <property type="entry name" value="GATase1_CPSase"/>
    <property type="match status" value="1"/>
</dbReference>
<dbReference type="PRINTS" id="PR00097">
    <property type="entry name" value="ANTSNTHASEII"/>
</dbReference>
<dbReference type="GO" id="GO:0005524">
    <property type="term" value="F:ATP binding"/>
    <property type="evidence" value="ECO:0007669"/>
    <property type="project" value="UniProtKB-UniRule"/>
</dbReference>
<evidence type="ECO:0000256" key="2">
    <source>
        <dbReference type="ARBA" id="ARBA00005077"/>
    </source>
</evidence>
<dbReference type="Proteomes" id="UP000055590">
    <property type="component" value="Chromosome"/>
</dbReference>
<dbReference type="PROSITE" id="PS51273">
    <property type="entry name" value="GATASE_TYPE_1"/>
    <property type="match status" value="1"/>
</dbReference>
<feature type="active site" evidence="11">
    <location>
        <position position="352"/>
    </location>
</feature>
<comment type="catalytic activity">
    <reaction evidence="9 11">
        <text>hydrogencarbonate + L-glutamine + 2 ATP + H2O = carbamoyl phosphate + L-glutamate + 2 ADP + phosphate + 2 H(+)</text>
        <dbReference type="Rhea" id="RHEA:18633"/>
        <dbReference type="ChEBI" id="CHEBI:15377"/>
        <dbReference type="ChEBI" id="CHEBI:15378"/>
        <dbReference type="ChEBI" id="CHEBI:17544"/>
        <dbReference type="ChEBI" id="CHEBI:29985"/>
        <dbReference type="ChEBI" id="CHEBI:30616"/>
        <dbReference type="ChEBI" id="CHEBI:43474"/>
        <dbReference type="ChEBI" id="CHEBI:58228"/>
        <dbReference type="ChEBI" id="CHEBI:58359"/>
        <dbReference type="ChEBI" id="CHEBI:456216"/>
        <dbReference type="EC" id="6.3.5.5"/>
    </reaction>
</comment>
<keyword evidence="4 11" id="KW-0436">Ligase</keyword>
<dbReference type="EMBL" id="CP012332">
    <property type="protein sequence ID" value="AKU91461.1"/>
    <property type="molecule type" value="Genomic_DNA"/>
</dbReference>
<dbReference type="SUPFAM" id="SSF52317">
    <property type="entry name" value="Class I glutamine amidotransferase-like"/>
    <property type="match status" value="1"/>
</dbReference>
<dbReference type="Gene3D" id="3.50.30.20">
    <property type="entry name" value="Carbamoyl-phosphate synthase small subunit, N-terminal domain"/>
    <property type="match status" value="1"/>
</dbReference>
<dbReference type="AlphaFoldDB" id="A0A0K1PDH8"/>
<dbReference type="PRINTS" id="PR00099">
    <property type="entry name" value="CPSGATASE"/>
</dbReference>
<evidence type="ECO:0000256" key="3">
    <source>
        <dbReference type="ARBA" id="ARBA00007800"/>
    </source>
</evidence>
<evidence type="ECO:0000256" key="6">
    <source>
        <dbReference type="ARBA" id="ARBA00022840"/>
    </source>
</evidence>
<dbReference type="Gene3D" id="3.40.50.880">
    <property type="match status" value="1"/>
</dbReference>
<feature type="binding site" evidence="11">
    <location>
        <position position="271"/>
    </location>
    <ligand>
        <name>L-glutamine</name>
        <dbReference type="ChEBI" id="CHEBI:58359"/>
    </ligand>
</feature>
<comment type="pathway">
    <text evidence="2 11">Amino-acid biosynthesis; L-arginine biosynthesis; carbamoyl phosphate from bicarbonate: step 1/1.</text>
</comment>
<dbReference type="InterPro" id="IPR036480">
    <property type="entry name" value="CarbP_synth_ssu_N_sf"/>
</dbReference>
<dbReference type="NCBIfam" id="TIGR01368">
    <property type="entry name" value="CPSaseIIsmall"/>
    <property type="match status" value="1"/>
</dbReference>
<dbReference type="PANTHER" id="PTHR43418:SF7">
    <property type="entry name" value="CARBAMOYL-PHOSPHATE SYNTHASE SMALL CHAIN"/>
    <property type="match status" value="1"/>
</dbReference>
<dbReference type="InterPro" id="IPR006274">
    <property type="entry name" value="CarbamoylP_synth_ssu"/>
</dbReference>
<dbReference type="GO" id="GO:0006541">
    <property type="term" value="P:glutamine metabolic process"/>
    <property type="evidence" value="ECO:0007669"/>
    <property type="project" value="InterPro"/>
</dbReference>
<dbReference type="UniPathway" id="UPA00070">
    <property type="reaction ID" value="UER00115"/>
</dbReference>
<accession>A0A0K1PDH8</accession>
<evidence type="ECO:0000256" key="10">
    <source>
        <dbReference type="ARBA" id="ARBA00049285"/>
    </source>
</evidence>
<keyword evidence="11" id="KW-0055">Arginine biosynthesis</keyword>
<dbReference type="GO" id="GO:0006207">
    <property type="term" value="P:'de novo' pyrimidine nucleobase biosynthetic process"/>
    <property type="evidence" value="ECO:0007669"/>
    <property type="project" value="InterPro"/>
</dbReference>
<evidence type="ECO:0000313" key="13">
    <source>
        <dbReference type="EMBL" id="AKU91461.1"/>
    </source>
</evidence>
<dbReference type="InterPro" id="IPR029062">
    <property type="entry name" value="Class_I_gatase-like"/>
</dbReference>
<dbReference type="PATRIC" id="fig|1391653.3.peg.1936"/>
<comment type="similarity">
    <text evidence="3 11">Belongs to the CarA family.</text>
</comment>
<dbReference type="OrthoDB" id="9804328at2"/>
<feature type="binding site" evidence="11">
    <location>
        <position position="311"/>
    </location>
    <ligand>
        <name>L-glutamine</name>
        <dbReference type="ChEBI" id="CHEBI:58359"/>
    </ligand>
</feature>
<dbReference type="FunFam" id="3.50.30.20:FF:000001">
    <property type="entry name" value="Carbamoyl-phosphate synthase small chain"/>
    <property type="match status" value="1"/>
</dbReference>
<keyword evidence="8 11" id="KW-0665">Pyrimidine biosynthesis</keyword>
<dbReference type="InterPro" id="IPR035686">
    <property type="entry name" value="CPSase_GATase1"/>
</dbReference>
<dbReference type="GO" id="GO:0004088">
    <property type="term" value="F:carbamoyl-phosphate synthase (glutamine-hydrolyzing) activity"/>
    <property type="evidence" value="ECO:0007669"/>
    <property type="project" value="UniProtKB-UniRule"/>
</dbReference>
<comment type="function">
    <text evidence="11">Small subunit of the glutamine-dependent carbamoyl phosphate synthetase (CPSase). CPSase catalyzes the formation of carbamoyl phosphate from the ammonia moiety of glutamine, carbonate, and phosphate donated by ATP, constituting the first step of 2 biosynthetic pathways, one leading to arginine and/or urea and the other to pyrimidine nucleotides. The small subunit (glutamine amidotransferase) binds and cleaves glutamine to supply the large subunit with the substrate ammonia.</text>
</comment>